<dbReference type="SMART" id="SM01308">
    <property type="entry name" value="RICTOR_N"/>
    <property type="match status" value="1"/>
</dbReference>
<dbReference type="InterPro" id="IPR029452">
    <property type="entry name" value="RICTOR_V"/>
</dbReference>
<dbReference type="InterPro" id="IPR028267">
    <property type="entry name" value="Pianissimo_N"/>
</dbReference>
<dbReference type="InterPro" id="IPR029451">
    <property type="entry name" value="RICTOR_M"/>
</dbReference>
<dbReference type="Pfam" id="PF14664">
    <property type="entry name" value="RICTOR_N"/>
    <property type="match status" value="1"/>
</dbReference>
<feature type="compositionally biased region" description="Low complexity" evidence="2">
    <location>
        <begin position="1560"/>
        <end position="1571"/>
    </location>
</feature>
<evidence type="ECO:0008006" key="8">
    <source>
        <dbReference type="Google" id="ProtNLM"/>
    </source>
</evidence>
<feature type="region of interest" description="Disordered" evidence="2">
    <location>
        <begin position="1560"/>
        <end position="1634"/>
    </location>
</feature>
<dbReference type="Pfam" id="PF14666">
    <property type="entry name" value="RICTOR_M"/>
    <property type="match status" value="1"/>
</dbReference>
<comment type="similarity">
    <text evidence="1">Belongs to the RICTOR family.</text>
</comment>
<dbReference type="Proteomes" id="UP001292094">
    <property type="component" value="Unassembled WGS sequence"/>
</dbReference>
<dbReference type="InterPro" id="IPR029453">
    <property type="entry name" value="Rictor_IV"/>
</dbReference>
<dbReference type="SMART" id="SM01303">
    <property type="entry name" value="RasGEF_N_2"/>
    <property type="match status" value="1"/>
</dbReference>
<evidence type="ECO:0000256" key="1">
    <source>
        <dbReference type="ARBA" id="ARBA00008878"/>
    </source>
</evidence>
<feature type="compositionally biased region" description="Basic and acidic residues" evidence="2">
    <location>
        <begin position="1142"/>
        <end position="1159"/>
    </location>
</feature>
<dbReference type="Gene3D" id="1.25.10.10">
    <property type="entry name" value="Leucine-rich Repeat Variant"/>
    <property type="match status" value="2"/>
</dbReference>
<dbReference type="SUPFAM" id="SSF48371">
    <property type="entry name" value="ARM repeat"/>
    <property type="match status" value="1"/>
</dbReference>
<dbReference type="SMART" id="SM01307">
    <property type="entry name" value="RICTOR_M"/>
    <property type="match status" value="1"/>
</dbReference>
<gene>
    <name evidence="6" type="ORF">Pmani_035190</name>
</gene>
<reference evidence="6" key="1">
    <citation type="submission" date="2023-11" db="EMBL/GenBank/DDBJ databases">
        <title>Genome assemblies of two species of porcelain crab, Petrolisthes cinctipes and Petrolisthes manimaculis (Anomura: Porcellanidae).</title>
        <authorList>
            <person name="Angst P."/>
        </authorList>
    </citation>
    <scope>NUCLEOTIDE SEQUENCE</scope>
    <source>
        <strain evidence="6">PB745_02</strain>
        <tissue evidence="6">Gill</tissue>
    </source>
</reference>
<feature type="domain" description="Rapamycin-insensitive companion of mTOR" evidence="5">
    <location>
        <begin position="957"/>
        <end position="1029"/>
    </location>
</feature>
<proteinExistence type="inferred from homology"/>
<feature type="compositionally biased region" description="Low complexity" evidence="2">
    <location>
        <begin position="1183"/>
        <end position="1193"/>
    </location>
</feature>
<feature type="region of interest" description="Disordered" evidence="2">
    <location>
        <begin position="1176"/>
        <end position="1234"/>
    </location>
</feature>
<evidence type="ECO:0000313" key="7">
    <source>
        <dbReference type="Proteomes" id="UP001292094"/>
    </source>
</evidence>
<dbReference type="SMART" id="SM01310">
    <property type="entry name" value="RICTOR_V"/>
    <property type="match status" value="1"/>
</dbReference>
<feature type="domain" description="Rapamycin-insensitive companion of mTOR middle" evidence="3">
    <location>
        <begin position="557"/>
        <end position="780"/>
    </location>
</feature>
<evidence type="ECO:0000259" key="3">
    <source>
        <dbReference type="SMART" id="SM01307"/>
    </source>
</evidence>
<accession>A0AAE1NMU0</accession>
<dbReference type="InterPro" id="IPR011989">
    <property type="entry name" value="ARM-like"/>
</dbReference>
<keyword evidence="7" id="KW-1185">Reference proteome</keyword>
<dbReference type="GO" id="GO:0038203">
    <property type="term" value="P:TORC2 signaling"/>
    <property type="evidence" value="ECO:0007669"/>
    <property type="project" value="TreeGrafter"/>
</dbReference>
<dbReference type="GO" id="GO:0031932">
    <property type="term" value="C:TORC2 complex"/>
    <property type="evidence" value="ECO:0007669"/>
    <property type="project" value="InterPro"/>
</dbReference>
<dbReference type="GO" id="GO:0043539">
    <property type="term" value="F:protein serine/threonine kinase activator activity"/>
    <property type="evidence" value="ECO:0007669"/>
    <property type="project" value="TreeGrafter"/>
</dbReference>
<evidence type="ECO:0000259" key="4">
    <source>
        <dbReference type="SMART" id="SM01308"/>
    </source>
</evidence>
<feature type="region of interest" description="Disordered" evidence="2">
    <location>
        <begin position="1080"/>
        <end position="1159"/>
    </location>
</feature>
<evidence type="ECO:0000256" key="2">
    <source>
        <dbReference type="SAM" id="MobiDB-lite"/>
    </source>
</evidence>
<dbReference type="Pfam" id="PF14668">
    <property type="entry name" value="RICTOR_V"/>
    <property type="match status" value="1"/>
</dbReference>
<protein>
    <recommendedName>
        <fullName evidence="8">Rapamycin-insensitive companion of mTOR</fullName>
    </recommendedName>
</protein>
<evidence type="ECO:0000313" key="6">
    <source>
        <dbReference type="EMBL" id="KAK4292015.1"/>
    </source>
</evidence>
<feature type="compositionally biased region" description="Low complexity" evidence="2">
    <location>
        <begin position="1605"/>
        <end position="1619"/>
    </location>
</feature>
<feature type="region of interest" description="Disordered" evidence="2">
    <location>
        <begin position="1320"/>
        <end position="1342"/>
    </location>
</feature>
<dbReference type="InterPro" id="IPR028268">
    <property type="entry name" value="Pianissimo_fam"/>
</dbReference>
<comment type="caution">
    <text evidence="6">The sequence shown here is derived from an EMBL/GenBank/DDBJ whole genome shotgun (WGS) entry which is preliminary data.</text>
</comment>
<organism evidence="6 7">
    <name type="scientific">Petrolisthes manimaculis</name>
    <dbReference type="NCBI Taxonomy" id="1843537"/>
    <lineage>
        <taxon>Eukaryota</taxon>
        <taxon>Metazoa</taxon>
        <taxon>Ecdysozoa</taxon>
        <taxon>Arthropoda</taxon>
        <taxon>Crustacea</taxon>
        <taxon>Multicrustacea</taxon>
        <taxon>Malacostraca</taxon>
        <taxon>Eumalacostraca</taxon>
        <taxon>Eucarida</taxon>
        <taxon>Decapoda</taxon>
        <taxon>Pleocyemata</taxon>
        <taxon>Anomura</taxon>
        <taxon>Galatheoidea</taxon>
        <taxon>Porcellanidae</taxon>
        <taxon>Petrolisthes</taxon>
    </lineage>
</organism>
<feature type="domain" description="Rapamycin-insensitive companion of mTOR N-terminal" evidence="4">
    <location>
        <begin position="99"/>
        <end position="470"/>
    </location>
</feature>
<dbReference type="InterPro" id="IPR016024">
    <property type="entry name" value="ARM-type_fold"/>
</dbReference>
<dbReference type="GO" id="GO:0051897">
    <property type="term" value="P:positive regulation of phosphatidylinositol 3-kinase/protein kinase B signal transduction"/>
    <property type="evidence" value="ECO:0007669"/>
    <property type="project" value="TreeGrafter"/>
</dbReference>
<dbReference type="Pfam" id="PF14663">
    <property type="entry name" value="RasGEF_N_2"/>
    <property type="match status" value="1"/>
</dbReference>
<name>A0AAE1NMU0_9EUCA</name>
<dbReference type="EMBL" id="JAWZYT010004971">
    <property type="protein sequence ID" value="KAK4292015.1"/>
    <property type="molecule type" value="Genomic_DNA"/>
</dbReference>
<sequence length="1771" mass="195163">MYQGRSFRSGRSLRRRHDNEDDNIVLDVKQGVPGVLRQVVVVVCQQDGATKSRRLGYLNAAVRAISKVLKSSQVKKSHILEKIIVTDDSDKADDDESSVSSQVDFGEEEISNIQYFCLLRCCLVHEAKEVRAGGLRLLRYLLQSKEDVQALIEVNAVPLIVRCIDIMLENQVERVQGLRLARRMLQVAPHLFPIGLARCLVAIARDGAKERDRMLRSALATLNEMALLNPSVFVECGGVGVVLHNILDCAMPRINEALMGAILYLLNSPEWRPYCGQLHMILAPFSDFHYKHTSYDPEYYTKSEERELRTQAGKLAVLVCLRSWPGLVSLCQPHSAALRAMVALLYPNHEDTRKIVIELLYEIFRIPLGDWTGDFEDALASYGLASASDSDLWRLHEGFVAAEARAILPHIAKFRPNMIQNHLALVLYTLISVDLFPAMCEVIVSGSAPLSVRTTILLGELLHQANQNLPEKCMAVSQCLPLLLERAAGTDATQRMRASQAISALLTLARSKLNSTNRLTSLYLATIICRSSKAKEGISKMYTSSSNTKYSKWLGKDHDELIQQTMKDTEVLIGGKDPHTWKWELIIPILRWPTVSLQRLDDSNYKLFVKRVLYFYKPSSGHFANVELTSSQAQVFAQALLHFCDFLLGGIQDDCSKYLEELLVDLNQHLSRVVCERPQHDAVLSPSHLNTTTAQYYFIAIGSLSHSPRGHEMLVKSGIMEQLQELVSVSVSDIYAKLVATCLDYSSNKLNRSILTMILTGCQESARLYGTHLLRTFIRVGVEDFAGWGVELLLGQLNDESRVVSLAALDVLDEVCDNEECLEAVLCAPPSVLHLGDRGQLLMAKLVSSPRGFKAYYETNFINTLLDKWAATYNYKYVRLVQTHVCDAMSQHQRGEDGQYGRRSGSKHIVHDVFLLPHLYGSLTQHKDGFSLLMQNQAVKNMVQIVKTSSTASPQDIFQLKVAIWGLGHIGLSSDGAGFLSCEGILPALTHLAASSPIYSIRGTCFQALCLVSTTKDGANLLKNLGWESVQRHHHEQWQCVEEIPEMWSNCDNQTQNDDNYINTSNHHISESEAEDLDISKPGFYVGDDSEDGSDGGSLMVEGIGLDDAYPPTAKSQTLPHNTKKPAFMGHQRSLSDCAPVAEEHTDSQQLPSKDDITIGKRSSYRFSKLLASVRRKRRESTSSKASNSSTTSDRITDRMAAFLQSARRVRGVSSQSHSLTDPTGSDEEAGDQHFTLSSESLSDPAQDMDSTSDLPLDNIELLQDIPQLQTHTPISVRPQIDCRLSPIASGASIATMESQSFGEGGVELRRWGRGGSIRGSSGALFTGEDSGDRTGGSTTPVMPNSAVVATIQPLSTQSYYTLRSITNHRRVISESSQEEKNTRNSLKGFLSSSLEHGNYFASNFLEVRGMVRSPSGCSEVSSVRSGVRGSGVGMGSGAGGGNRALGGASYGATSQHQSGSCYLGLALPLDLDLLLYDPTMDKVTLQEVGGTNSAAFTNGSSGKDRFPAISESELETLSEDKIISKNKALNCKAKDFGEEESEDTGLELHNREMCLGCYSTSQTTPSQPSTERTYVEENSLASTTSPPTKRKAGTDSPLQQVKIVSEVTEASESESVTSQGWDDVGEGKSGPEHGNQILIRKEVLRFLTNLLSTIAAKPSEAGLLTLKQRWPQAFSDLCLYSEICLLLASYNYRLTARRFIQELFFDVLFTEIYGEAASILKHQGEGLCETVNPVVKDTSCTLPYFSLQPPTMADIAEVALSDKSDKEEDC</sequence>
<dbReference type="PANTHER" id="PTHR13298">
    <property type="entry name" value="CYTOSOLIC REGULATOR PIANISSIMO"/>
    <property type="match status" value="1"/>
</dbReference>
<evidence type="ECO:0000259" key="5">
    <source>
        <dbReference type="SMART" id="SM01310"/>
    </source>
</evidence>
<feature type="compositionally biased region" description="Polar residues" evidence="2">
    <location>
        <begin position="1213"/>
        <end position="1224"/>
    </location>
</feature>
<dbReference type="PANTHER" id="PTHR13298:SF11">
    <property type="entry name" value="RAPAMYCIN-INSENSITIVE COMPANION OF MTOR"/>
    <property type="match status" value="1"/>
</dbReference>